<organism evidence="3 4">
    <name type="scientific">Pradoshia eiseniae</name>
    <dbReference type="NCBI Taxonomy" id="2064768"/>
    <lineage>
        <taxon>Bacteria</taxon>
        <taxon>Bacillati</taxon>
        <taxon>Bacillota</taxon>
        <taxon>Bacilli</taxon>
        <taxon>Bacillales</taxon>
        <taxon>Bacillaceae</taxon>
        <taxon>Pradoshia</taxon>
    </lineage>
</organism>
<name>A0A2S7MWI8_9BACI</name>
<proteinExistence type="predicted"/>
<dbReference type="EMBL" id="PKOZ01000013">
    <property type="protein sequence ID" value="PQD94191.1"/>
    <property type="molecule type" value="Genomic_DNA"/>
</dbReference>
<dbReference type="InterPro" id="IPR014722">
    <property type="entry name" value="Rib_uL2_dom2"/>
</dbReference>
<dbReference type="RefSeq" id="WP_104850506.1">
    <property type="nucleotide sequence ID" value="NZ_PKOZ01000013.1"/>
</dbReference>
<dbReference type="GO" id="GO:1990904">
    <property type="term" value="C:ribonucleoprotein complex"/>
    <property type="evidence" value="ECO:0007669"/>
    <property type="project" value="UniProtKB-KW"/>
</dbReference>
<accession>A0A2S7MWI8</accession>
<protein>
    <submittedName>
        <fullName evidence="3">RNA-binding protein</fullName>
    </submittedName>
</protein>
<gene>
    <name evidence="3" type="ORF">CYL18_15905</name>
</gene>
<dbReference type="Proteomes" id="UP000239663">
    <property type="component" value="Unassembled WGS sequence"/>
</dbReference>
<dbReference type="AlphaFoldDB" id="A0A2S7MWI8"/>
<dbReference type="OrthoDB" id="5244at2"/>
<evidence type="ECO:0000256" key="2">
    <source>
        <dbReference type="ARBA" id="ARBA00023274"/>
    </source>
</evidence>
<reference evidence="3 4" key="1">
    <citation type="submission" date="2017-12" db="EMBL/GenBank/DDBJ databases">
        <title>Taxonomic description and draft genome of Pradoshia cofamensis Gen. nov., sp. nov., a thermotolerant bacillale isolated from anterior gut of earthworm Eisenia fetida.</title>
        <authorList>
            <person name="Saha T."/>
            <person name="Chakraborty R."/>
        </authorList>
    </citation>
    <scope>NUCLEOTIDE SEQUENCE [LARGE SCALE GENOMIC DNA]</scope>
    <source>
        <strain evidence="3 4">EAG3</strain>
    </source>
</reference>
<dbReference type="GO" id="GO:0005840">
    <property type="term" value="C:ribosome"/>
    <property type="evidence" value="ECO:0007669"/>
    <property type="project" value="UniProtKB-KW"/>
</dbReference>
<keyword evidence="1" id="KW-0689">Ribosomal protein</keyword>
<keyword evidence="2" id="KW-0687">Ribonucleoprotein</keyword>
<keyword evidence="4" id="KW-1185">Reference proteome</keyword>
<evidence type="ECO:0000313" key="4">
    <source>
        <dbReference type="Proteomes" id="UP000239663"/>
    </source>
</evidence>
<dbReference type="Gene3D" id="2.30.30.30">
    <property type="match status" value="1"/>
</dbReference>
<evidence type="ECO:0000313" key="3">
    <source>
        <dbReference type="EMBL" id="PQD94191.1"/>
    </source>
</evidence>
<evidence type="ECO:0000256" key="1">
    <source>
        <dbReference type="ARBA" id="ARBA00022980"/>
    </source>
</evidence>
<comment type="caution">
    <text evidence="3">The sequence shown here is derived from an EMBL/GenBank/DDBJ whole genome shotgun (WGS) entry which is preliminary data.</text>
</comment>
<dbReference type="InterPro" id="IPR041985">
    <property type="entry name" value="Ribosomal_eL14_KOW"/>
</dbReference>
<dbReference type="InterPro" id="IPR008991">
    <property type="entry name" value="Translation_prot_SH3-like_sf"/>
</dbReference>
<sequence length="101" mass="11874">MIHEDRSPRLGQFVRVTQGRDTDQYAIVVRIADDKFVWIADGDRRKFDRAKRKNILHLHFYEAYSPEVENSLGETGRVTNGKLRYALTYFLKSLEKKGEEL</sequence>
<dbReference type="SUPFAM" id="SSF50104">
    <property type="entry name" value="Translation proteins SH3-like domain"/>
    <property type="match status" value="1"/>
</dbReference>
<dbReference type="CDD" id="cd06088">
    <property type="entry name" value="KOW_RPL14"/>
    <property type="match status" value="1"/>
</dbReference>